<dbReference type="InterPro" id="IPR051093">
    <property type="entry name" value="Neuroligin/BSAL"/>
</dbReference>
<evidence type="ECO:0000313" key="7">
    <source>
        <dbReference type="Proteomes" id="UP001458880"/>
    </source>
</evidence>
<feature type="chain" id="PRO_5043754979" evidence="4">
    <location>
        <begin position="29"/>
        <end position="165"/>
    </location>
</feature>
<dbReference type="InterPro" id="IPR002018">
    <property type="entry name" value="CarbesteraseB"/>
</dbReference>
<keyword evidence="2 4" id="KW-0732">Signal</keyword>
<comment type="similarity">
    <text evidence="1">Belongs to the type-B carboxylesterase/lipase family.</text>
</comment>
<dbReference type="PANTHER" id="PTHR43903">
    <property type="entry name" value="NEUROLIGIN"/>
    <property type="match status" value="1"/>
</dbReference>
<dbReference type="Pfam" id="PF00135">
    <property type="entry name" value="COesterase"/>
    <property type="match status" value="1"/>
</dbReference>
<gene>
    <name evidence="6" type="ORF">QE152_g8018</name>
</gene>
<protein>
    <submittedName>
        <fullName evidence="6">Carboxylesterase family</fullName>
    </submittedName>
</protein>
<evidence type="ECO:0000259" key="5">
    <source>
        <dbReference type="Pfam" id="PF00135"/>
    </source>
</evidence>
<dbReference type="Gene3D" id="3.40.50.1820">
    <property type="entry name" value="alpha/beta hydrolase"/>
    <property type="match status" value="1"/>
</dbReference>
<evidence type="ECO:0000313" key="6">
    <source>
        <dbReference type="EMBL" id="KAK9744131.1"/>
    </source>
</evidence>
<dbReference type="Proteomes" id="UP001458880">
    <property type="component" value="Unassembled WGS sequence"/>
</dbReference>
<dbReference type="InterPro" id="IPR029058">
    <property type="entry name" value="AB_hydrolase_fold"/>
</dbReference>
<name>A0AAW1MDC5_POPJA</name>
<feature type="domain" description="Carboxylesterase type B" evidence="5">
    <location>
        <begin position="44"/>
        <end position="161"/>
    </location>
</feature>
<dbReference type="SUPFAM" id="SSF53474">
    <property type="entry name" value="alpha/beta-Hydrolases"/>
    <property type="match status" value="1"/>
</dbReference>
<dbReference type="EMBL" id="JASPKY010000061">
    <property type="protein sequence ID" value="KAK9744131.1"/>
    <property type="molecule type" value="Genomic_DNA"/>
</dbReference>
<dbReference type="PROSITE" id="PS00941">
    <property type="entry name" value="CARBOXYLESTERASE_B_2"/>
    <property type="match status" value="1"/>
</dbReference>
<proteinExistence type="inferred from homology"/>
<dbReference type="AlphaFoldDB" id="A0AAW1MDC5"/>
<evidence type="ECO:0000256" key="4">
    <source>
        <dbReference type="SAM" id="SignalP"/>
    </source>
</evidence>
<keyword evidence="3" id="KW-0325">Glycoprotein</keyword>
<evidence type="ECO:0000256" key="2">
    <source>
        <dbReference type="ARBA" id="ARBA00022729"/>
    </source>
</evidence>
<comment type="caution">
    <text evidence="6">The sequence shown here is derived from an EMBL/GenBank/DDBJ whole genome shotgun (WGS) entry which is preliminary data.</text>
</comment>
<reference evidence="6 7" key="1">
    <citation type="journal article" date="2024" name="BMC Genomics">
        <title>De novo assembly and annotation of Popillia japonica's genome with initial clues to its potential as an invasive pest.</title>
        <authorList>
            <person name="Cucini C."/>
            <person name="Boschi S."/>
            <person name="Funari R."/>
            <person name="Cardaioli E."/>
            <person name="Iannotti N."/>
            <person name="Marturano G."/>
            <person name="Paoli F."/>
            <person name="Bruttini M."/>
            <person name="Carapelli A."/>
            <person name="Frati F."/>
            <person name="Nardi F."/>
        </authorList>
    </citation>
    <scope>NUCLEOTIDE SEQUENCE [LARGE SCALE GENOMIC DNA]</scope>
    <source>
        <strain evidence="6">DMR45628</strain>
    </source>
</reference>
<evidence type="ECO:0000256" key="1">
    <source>
        <dbReference type="ARBA" id="ARBA00005964"/>
    </source>
</evidence>
<keyword evidence="7" id="KW-1185">Reference proteome</keyword>
<evidence type="ECO:0000256" key="3">
    <source>
        <dbReference type="ARBA" id="ARBA00023180"/>
    </source>
</evidence>
<feature type="signal peptide" evidence="4">
    <location>
        <begin position="1"/>
        <end position="28"/>
    </location>
</feature>
<organism evidence="6 7">
    <name type="scientific">Popillia japonica</name>
    <name type="common">Japanese beetle</name>
    <dbReference type="NCBI Taxonomy" id="7064"/>
    <lineage>
        <taxon>Eukaryota</taxon>
        <taxon>Metazoa</taxon>
        <taxon>Ecdysozoa</taxon>
        <taxon>Arthropoda</taxon>
        <taxon>Hexapoda</taxon>
        <taxon>Insecta</taxon>
        <taxon>Pterygota</taxon>
        <taxon>Neoptera</taxon>
        <taxon>Endopterygota</taxon>
        <taxon>Coleoptera</taxon>
        <taxon>Polyphaga</taxon>
        <taxon>Scarabaeiformia</taxon>
        <taxon>Scarabaeidae</taxon>
        <taxon>Rutelinae</taxon>
        <taxon>Popillia</taxon>
    </lineage>
</organism>
<accession>A0AAW1MDC5</accession>
<sequence>MEDSISRRIGITTAIIITLFSILSVVSADYDSGFNSNVQRFTRNITLKQGSLRGIVVRTRLRGGYVPVEQYLGIPYAAPPVGHLRFMPPQASPYWKGDKFADNFGPVCPQDLPDTANMEPNRKEYFRRLKQEYLTNESEDCLYLNIYGPYQGMYVGVVVTVYMRM</sequence>
<dbReference type="InterPro" id="IPR019819">
    <property type="entry name" value="Carboxylesterase_B_CS"/>
</dbReference>